<dbReference type="Proteomes" id="UP000004459">
    <property type="component" value="Unassembled WGS sequence"/>
</dbReference>
<proteinExistence type="predicted"/>
<evidence type="ECO:0000313" key="1">
    <source>
        <dbReference type="EMBL" id="EHM38624.1"/>
    </source>
</evidence>
<gene>
    <name evidence="1" type="ORF">HMPREF0372_03922</name>
</gene>
<dbReference type="HOGENOM" id="CLU_3310149_0_0_9"/>
<name>G9YWK6_FLAPL</name>
<dbReference type="EMBL" id="AGCK01000318">
    <property type="protein sequence ID" value="EHM38624.1"/>
    <property type="molecule type" value="Genomic_DNA"/>
</dbReference>
<accession>G9YWK6</accession>
<organism evidence="1 2">
    <name type="scientific">Flavonifractor plautii ATCC 29863</name>
    <dbReference type="NCBI Taxonomy" id="411475"/>
    <lineage>
        <taxon>Bacteria</taxon>
        <taxon>Bacillati</taxon>
        <taxon>Bacillota</taxon>
        <taxon>Clostridia</taxon>
        <taxon>Eubacteriales</taxon>
        <taxon>Oscillospiraceae</taxon>
        <taxon>Flavonifractor</taxon>
    </lineage>
</organism>
<evidence type="ECO:0000313" key="2">
    <source>
        <dbReference type="Proteomes" id="UP000004459"/>
    </source>
</evidence>
<comment type="caution">
    <text evidence="1">The sequence shown here is derived from an EMBL/GenBank/DDBJ whole genome shotgun (WGS) entry which is preliminary data.</text>
</comment>
<reference evidence="1 2" key="1">
    <citation type="submission" date="2011-08" db="EMBL/GenBank/DDBJ databases">
        <authorList>
            <person name="Weinstock G."/>
            <person name="Sodergren E."/>
            <person name="Clifton S."/>
            <person name="Fulton L."/>
            <person name="Fulton B."/>
            <person name="Courtney L."/>
            <person name="Fronick C."/>
            <person name="Harrison M."/>
            <person name="Strong C."/>
            <person name="Farmer C."/>
            <person name="Delahaunty K."/>
            <person name="Markovic C."/>
            <person name="Hall O."/>
            <person name="Minx P."/>
            <person name="Tomlinson C."/>
            <person name="Mitreva M."/>
            <person name="Hou S."/>
            <person name="Chen J."/>
            <person name="Wollam A."/>
            <person name="Pepin K.H."/>
            <person name="Johnson M."/>
            <person name="Bhonagiri V."/>
            <person name="Zhang X."/>
            <person name="Suruliraj S."/>
            <person name="Warren W."/>
            <person name="Chinwalla A."/>
            <person name="Mardis E.R."/>
            <person name="Wilson R.K."/>
        </authorList>
    </citation>
    <scope>NUCLEOTIDE SEQUENCE [LARGE SCALE GENOMIC DNA]</scope>
    <source>
        <strain evidence="1 2">ATCC 29863</strain>
    </source>
</reference>
<dbReference type="AlphaFoldDB" id="G9YWK6"/>
<sequence length="43" mass="5079">MESRTLSSKQQVLLMKVRKTLSGDDLQVMNSILAQFALYWEYR</sequence>
<protein>
    <submittedName>
        <fullName evidence="1">Uncharacterized protein</fullName>
    </submittedName>
</protein>